<dbReference type="AlphaFoldDB" id="E4ZQ76"/>
<dbReference type="EMBL" id="FP929115">
    <property type="protein sequence ID" value="CBX89986.1"/>
    <property type="molecule type" value="Genomic_DNA"/>
</dbReference>
<reference evidence="2" key="1">
    <citation type="journal article" date="2011" name="Nat. Commun.">
        <title>Effector diversification within compartments of the Leptosphaeria maculans genome affected by Repeat-Induced Point mutations.</title>
        <authorList>
            <person name="Rouxel T."/>
            <person name="Grandaubert J."/>
            <person name="Hane J.K."/>
            <person name="Hoede C."/>
            <person name="van de Wouw A.P."/>
            <person name="Couloux A."/>
            <person name="Dominguez V."/>
            <person name="Anthouard V."/>
            <person name="Bally P."/>
            <person name="Bourras S."/>
            <person name="Cozijnsen A.J."/>
            <person name="Ciuffetti L.M."/>
            <person name="Degrave A."/>
            <person name="Dilmaghani A."/>
            <person name="Duret L."/>
            <person name="Fudal I."/>
            <person name="Goodwin S.B."/>
            <person name="Gout L."/>
            <person name="Glaser N."/>
            <person name="Linglin J."/>
            <person name="Kema G.H.J."/>
            <person name="Lapalu N."/>
            <person name="Lawrence C.B."/>
            <person name="May K."/>
            <person name="Meyer M."/>
            <person name="Ollivier B."/>
            <person name="Poulain J."/>
            <person name="Schoch C.L."/>
            <person name="Simon A."/>
            <person name="Spatafora J.W."/>
            <person name="Stachowiak A."/>
            <person name="Turgeon B.G."/>
            <person name="Tyler B.M."/>
            <person name="Vincent D."/>
            <person name="Weissenbach J."/>
            <person name="Amselem J."/>
            <person name="Quesneville H."/>
            <person name="Oliver R.P."/>
            <person name="Wincker P."/>
            <person name="Balesdent M.-H."/>
            <person name="Howlett B.J."/>
        </authorList>
    </citation>
    <scope>NUCLEOTIDE SEQUENCE [LARGE SCALE GENOMIC DNA]</scope>
    <source>
        <strain evidence="2">JN3 / isolate v23.1.3 / race Av1-4-5-6-7-8</strain>
    </source>
</reference>
<dbReference type="eggNOG" id="ENOG502T6EU">
    <property type="taxonomic scope" value="Eukaryota"/>
</dbReference>
<dbReference type="OMA" id="CIYQICE"/>
<dbReference type="GeneID" id="13283130"/>
<dbReference type="RefSeq" id="XP_003837000.1">
    <property type="nucleotide sequence ID" value="XM_003836952.1"/>
</dbReference>
<keyword evidence="2" id="KW-1185">Reference proteome</keyword>
<organism evidence="2">
    <name type="scientific">Leptosphaeria maculans (strain JN3 / isolate v23.1.3 / race Av1-4-5-6-7-8)</name>
    <name type="common">Blackleg fungus</name>
    <name type="synonym">Phoma lingam</name>
    <dbReference type="NCBI Taxonomy" id="985895"/>
    <lineage>
        <taxon>Eukaryota</taxon>
        <taxon>Fungi</taxon>
        <taxon>Dikarya</taxon>
        <taxon>Ascomycota</taxon>
        <taxon>Pezizomycotina</taxon>
        <taxon>Dothideomycetes</taxon>
        <taxon>Pleosporomycetidae</taxon>
        <taxon>Pleosporales</taxon>
        <taxon>Pleosporineae</taxon>
        <taxon>Leptosphaeriaceae</taxon>
        <taxon>Plenodomus</taxon>
        <taxon>Plenodomus lingam/Leptosphaeria maculans species complex</taxon>
    </lineage>
</organism>
<name>E4ZQ76_LEPMJ</name>
<protein>
    <submittedName>
        <fullName evidence="1">Predicted protein</fullName>
    </submittedName>
</protein>
<accession>E4ZQ76</accession>
<dbReference type="VEuPathDB" id="FungiDB:LEMA_P124040.1"/>
<dbReference type="InParanoid" id="E4ZQ76"/>
<dbReference type="HOGENOM" id="CLU_171227_0_0_1"/>
<sequence>MNKYRLSTNTIPGSYLSIEERDKLISSPPTVEYLYDGRALDLSTGKLVHQQTSCVYDIRELNGDVLMANTLSEAASIVGVYPDTLSKYLDIKVQSSKEY</sequence>
<dbReference type="Proteomes" id="UP000002668">
    <property type="component" value="Genome"/>
</dbReference>
<evidence type="ECO:0000313" key="2">
    <source>
        <dbReference type="Proteomes" id="UP000002668"/>
    </source>
</evidence>
<evidence type="ECO:0000313" key="1">
    <source>
        <dbReference type="EMBL" id="CBX89986.1"/>
    </source>
</evidence>
<proteinExistence type="predicted"/>
<gene>
    <name evidence="1" type="ORF">LEMA_P124040.1</name>
</gene>
<dbReference type="OrthoDB" id="5409948at2759"/>